<evidence type="ECO:0000313" key="3">
    <source>
        <dbReference type="RefSeq" id="XP_013790485.1"/>
    </source>
</evidence>
<dbReference type="GeneID" id="106474340"/>
<sequence>MGAERGLRLACPDCKMRIQGSVCLQFIDIEVNSVVQKGDPLWLNCTFDQESDDLYSVKWYKNSVEFYRYLPKEQPQAQSYDQPGVYIDMAKSSVGHVFLYKTDLESEGMYRCEVSAEAPSFQTERAEKELHIYVLPKEKPTVTGTRDHYNIGDFVNVTCIAEPSKPPASLKWYVNDKK</sequence>
<gene>
    <name evidence="3" type="primary">LOC106474340</name>
</gene>
<dbReference type="SUPFAM" id="SSF48726">
    <property type="entry name" value="Immunoglobulin"/>
    <property type="match status" value="1"/>
</dbReference>
<evidence type="ECO:0000259" key="1">
    <source>
        <dbReference type="PROSITE" id="PS50835"/>
    </source>
</evidence>
<keyword evidence="2" id="KW-1185">Reference proteome</keyword>
<dbReference type="Gene3D" id="2.60.40.10">
    <property type="entry name" value="Immunoglobulins"/>
    <property type="match status" value="1"/>
</dbReference>
<dbReference type="PROSITE" id="PS50835">
    <property type="entry name" value="IG_LIKE"/>
    <property type="match status" value="2"/>
</dbReference>
<protein>
    <submittedName>
        <fullName evidence="3">Cell adhesion molecule 2-like</fullName>
    </submittedName>
</protein>
<feature type="domain" description="Ig-like" evidence="1">
    <location>
        <begin position="12"/>
        <end position="131"/>
    </location>
</feature>
<dbReference type="InterPro" id="IPR036179">
    <property type="entry name" value="Ig-like_dom_sf"/>
</dbReference>
<evidence type="ECO:0000313" key="2">
    <source>
        <dbReference type="Proteomes" id="UP000694941"/>
    </source>
</evidence>
<dbReference type="Proteomes" id="UP000694941">
    <property type="component" value="Unplaced"/>
</dbReference>
<feature type="domain" description="Ig-like" evidence="1">
    <location>
        <begin position="140"/>
        <end position="178"/>
    </location>
</feature>
<name>A0ABM1BXE0_LIMPO</name>
<dbReference type="InterPro" id="IPR003599">
    <property type="entry name" value="Ig_sub"/>
</dbReference>
<dbReference type="RefSeq" id="XP_013790485.1">
    <property type="nucleotide sequence ID" value="XM_013935031.1"/>
</dbReference>
<dbReference type="SMART" id="SM00409">
    <property type="entry name" value="IG"/>
    <property type="match status" value="1"/>
</dbReference>
<reference evidence="3" key="1">
    <citation type="submission" date="2025-08" db="UniProtKB">
        <authorList>
            <consortium name="RefSeq"/>
        </authorList>
    </citation>
    <scope>IDENTIFICATION</scope>
    <source>
        <tissue evidence="3">Muscle</tissue>
    </source>
</reference>
<proteinExistence type="predicted"/>
<dbReference type="PANTHER" id="PTHR21261">
    <property type="entry name" value="BEAT PROTEIN"/>
    <property type="match status" value="1"/>
</dbReference>
<dbReference type="Pfam" id="PF13895">
    <property type="entry name" value="Ig_2"/>
    <property type="match status" value="1"/>
</dbReference>
<organism evidence="2 3">
    <name type="scientific">Limulus polyphemus</name>
    <name type="common">Atlantic horseshoe crab</name>
    <dbReference type="NCBI Taxonomy" id="6850"/>
    <lineage>
        <taxon>Eukaryota</taxon>
        <taxon>Metazoa</taxon>
        <taxon>Ecdysozoa</taxon>
        <taxon>Arthropoda</taxon>
        <taxon>Chelicerata</taxon>
        <taxon>Merostomata</taxon>
        <taxon>Xiphosura</taxon>
        <taxon>Limulidae</taxon>
        <taxon>Limulus</taxon>
    </lineage>
</organism>
<dbReference type="PANTHER" id="PTHR21261:SF15">
    <property type="entry name" value="BEATEN PATH IIIA, ISOFORM D-RELATED"/>
    <property type="match status" value="1"/>
</dbReference>
<dbReference type="InterPro" id="IPR007110">
    <property type="entry name" value="Ig-like_dom"/>
</dbReference>
<dbReference type="InterPro" id="IPR013783">
    <property type="entry name" value="Ig-like_fold"/>
</dbReference>
<accession>A0ABM1BXE0</accession>
<feature type="non-terminal residue" evidence="3">
    <location>
        <position position="178"/>
    </location>
</feature>